<dbReference type="InParanoid" id="A0A251SIC9"/>
<reference evidence="1 3" key="1">
    <citation type="journal article" date="2017" name="Nature">
        <title>The sunflower genome provides insights into oil metabolism, flowering and Asterid evolution.</title>
        <authorList>
            <person name="Badouin H."/>
            <person name="Gouzy J."/>
            <person name="Grassa C.J."/>
            <person name="Murat F."/>
            <person name="Staton S.E."/>
            <person name="Cottret L."/>
            <person name="Lelandais-Briere C."/>
            <person name="Owens G.L."/>
            <person name="Carrere S."/>
            <person name="Mayjonade B."/>
            <person name="Legrand L."/>
            <person name="Gill N."/>
            <person name="Kane N.C."/>
            <person name="Bowers J.E."/>
            <person name="Hubner S."/>
            <person name="Bellec A."/>
            <person name="Berard A."/>
            <person name="Berges H."/>
            <person name="Blanchet N."/>
            <person name="Boniface M.C."/>
            <person name="Brunel D."/>
            <person name="Catrice O."/>
            <person name="Chaidir N."/>
            <person name="Claudel C."/>
            <person name="Donnadieu C."/>
            <person name="Faraut T."/>
            <person name="Fievet G."/>
            <person name="Helmstetter N."/>
            <person name="King M."/>
            <person name="Knapp S.J."/>
            <person name="Lai Z."/>
            <person name="Le Paslier M.C."/>
            <person name="Lippi Y."/>
            <person name="Lorenzon L."/>
            <person name="Mandel J.R."/>
            <person name="Marage G."/>
            <person name="Marchand G."/>
            <person name="Marquand E."/>
            <person name="Bret-Mestries E."/>
            <person name="Morien E."/>
            <person name="Nambeesan S."/>
            <person name="Nguyen T."/>
            <person name="Pegot-Espagnet P."/>
            <person name="Pouilly N."/>
            <person name="Raftis F."/>
            <person name="Sallet E."/>
            <person name="Schiex T."/>
            <person name="Thomas J."/>
            <person name="Vandecasteele C."/>
            <person name="Vares D."/>
            <person name="Vear F."/>
            <person name="Vautrin S."/>
            <person name="Crespi M."/>
            <person name="Mangin B."/>
            <person name="Burke J.M."/>
            <person name="Salse J."/>
            <person name="Munos S."/>
            <person name="Vincourt P."/>
            <person name="Rieseberg L.H."/>
            <person name="Langlade N.B."/>
        </authorList>
    </citation>
    <scope>NUCLEOTIDE SEQUENCE [LARGE SCALE GENOMIC DNA]</scope>
    <source>
        <strain evidence="3">cv. SF193</strain>
        <tissue evidence="1">Leaves</tissue>
    </source>
</reference>
<reference evidence="2" key="2">
    <citation type="submission" date="2017-02" db="EMBL/GenBank/DDBJ databases">
        <title>Sunflower complete genome.</title>
        <authorList>
            <person name="Langlade N."/>
            <person name="Munos S."/>
        </authorList>
    </citation>
    <scope>NUCLEOTIDE SEQUENCE [LARGE SCALE GENOMIC DNA]</scope>
    <source>
        <tissue evidence="2">Leaves</tissue>
    </source>
</reference>
<evidence type="ECO:0000313" key="2">
    <source>
        <dbReference type="EMBL" id="OTF98493.1"/>
    </source>
</evidence>
<dbReference type="EMBL" id="CM007903">
    <property type="protein sequence ID" value="OTF98493.1"/>
    <property type="molecule type" value="Genomic_DNA"/>
</dbReference>
<dbReference type="EMBL" id="MNCJ02000329">
    <property type="protein sequence ID" value="KAF5769453.1"/>
    <property type="molecule type" value="Genomic_DNA"/>
</dbReference>
<accession>A0A251SIC9</accession>
<organism evidence="2 3">
    <name type="scientific">Helianthus annuus</name>
    <name type="common">Common sunflower</name>
    <dbReference type="NCBI Taxonomy" id="4232"/>
    <lineage>
        <taxon>Eukaryota</taxon>
        <taxon>Viridiplantae</taxon>
        <taxon>Streptophyta</taxon>
        <taxon>Embryophyta</taxon>
        <taxon>Tracheophyta</taxon>
        <taxon>Spermatophyta</taxon>
        <taxon>Magnoliopsida</taxon>
        <taxon>eudicotyledons</taxon>
        <taxon>Gunneridae</taxon>
        <taxon>Pentapetalae</taxon>
        <taxon>asterids</taxon>
        <taxon>campanulids</taxon>
        <taxon>Asterales</taxon>
        <taxon>Asteraceae</taxon>
        <taxon>Asteroideae</taxon>
        <taxon>Heliantheae alliance</taxon>
        <taxon>Heliantheae</taxon>
        <taxon>Helianthus</taxon>
    </lineage>
</organism>
<sequence>MSASPKSSSPETLILLCVQDWIDQTANTHFNLTEQIKVVRFLGFGTCCLE</sequence>
<dbReference type="Gramene" id="mRNA:HanXRQr2_Chr14g0648431">
    <property type="protein sequence ID" value="mRNA:HanXRQr2_Chr14g0648431"/>
    <property type="gene ID" value="HanXRQr2_Chr14g0648431"/>
</dbReference>
<keyword evidence="3" id="KW-1185">Reference proteome</keyword>
<evidence type="ECO:0000313" key="1">
    <source>
        <dbReference type="EMBL" id="KAF5769453.1"/>
    </source>
</evidence>
<name>A0A251SIC9_HELAN</name>
<gene>
    <name evidence="2" type="ORF">HannXRQ_Chr14g0446271</name>
    <name evidence="1" type="ORF">HanXRQr2_Chr14g0648431</name>
</gene>
<proteinExistence type="predicted"/>
<evidence type="ECO:0000313" key="3">
    <source>
        <dbReference type="Proteomes" id="UP000215914"/>
    </source>
</evidence>
<dbReference type="AlphaFoldDB" id="A0A251SIC9"/>
<protein>
    <submittedName>
        <fullName evidence="2">Uncharacterized protein</fullName>
    </submittedName>
</protein>
<dbReference type="Proteomes" id="UP000215914">
    <property type="component" value="Chromosome 14"/>
</dbReference>
<reference evidence="1" key="3">
    <citation type="submission" date="2020-06" db="EMBL/GenBank/DDBJ databases">
        <title>Helianthus annuus Genome sequencing and assembly Release 2.</title>
        <authorList>
            <person name="Gouzy J."/>
            <person name="Langlade N."/>
            <person name="Munos S."/>
        </authorList>
    </citation>
    <scope>NUCLEOTIDE SEQUENCE</scope>
    <source>
        <tissue evidence="1">Leaves</tissue>
    </source>
</reference>